<dbReference type="RefSeq" id="WP_141860116.1">
    <property type="nucleotide sequence ID" value="NZ_BMNV01000007.1"/>
</dbReference>
<sequence>MPLVGTDVPEMTKVAFTTSAGQTTVTEMVAAMTSITSVHFAQWQDGALVQNVELHRGEQGASASPTGTRGLDRNRLNTCLNSIGVSWAVIAVLGLACGAACATAVLCTRCLAAAAGFTTGTIAKCVSVAWA</sequence>
<evidence type="ECO:0000313" key="2">
    <source>
        <dbReference type="Proteomes" id="UP001652264"/>
    </source>
</evidence>
<evidence type="ECO:0000313" key="1">
    <source>
        <dbReference type="EMBL" id="MCS6523114.1"/>
    </source>
</evidence>
<protein>
    <submittedName>
        <fullName evidence="1">Uncharacterized protein</fullName>
    </submittedName>
</protein>
<proteinExistence type="predicted"/>
<dbReference type="EMBL" id="JANVAD010000005">
    <property type="protein sequence ID" value="MCS6523114.1"/>
    <property type="molecule type" value="Genomic_DNA"/>
</dbReference>
<keyword evidence="2" id="KW-1185">Reference proteome</keyword>
<reference evidence="1 2" key="1">
    <citation type="submission" date="2022-08" db="EMBL/GenBank/DDBJ databases">
        <title>Taxonomy of Curtobacterium flaccumfaciens.</title>
        <authorList>
            <person name="Osdaghi E."/>
            <person name="Taghavi S.M."/>
            <person name="Hamidizade M."/>
            <person name="Abachi H."/>
            <person name="Fazliarab A."/>
            <person name="Baeyen S."/>
            <person name="Portier P."/>
            <person name="Van Vaerenbergh J."/>
            <person name="Jacques M.-A."/>
        </authorList>
    </citation>
    <scope>NUCLEOTIDE SEQUENCE [LARGE SCALE GENOMIC DNA]</scope>
    <source>
        <strain evidence="1 2">LMG8786T</strain>
    </source>
</reference>
<gene>
    <name evidence="1" type="ORF">NYQ28_11110</name>
</gene>
<comment type="caution">
    <text evidence="1">The sequence shown here is derived from an EMBL/GenBank/DDBJ whole genome shotgun (WGS) entry which is preliminary data.</text>
</comment>
<name>A0ABT2HIP0_9MICO</name>
<dbReference type="GeneID" id="95322881"/>
<accession>A0ABT2HIP0</accession>
<dbReference type="Proteomes" id="UP001652264">
    <property type="component" value="Unassembled WGS sequence"/>
</dbReference>
<organism evidence="1 2">
    <name type="scientific">Curtobacterium citreum</name>
    <dbReference type="NCBI Taxonomy" id="2036"/>
    <lineage>
        <taxon>Bacteria</taxon>
        <taxon>Bacillati</taxon>
        <taxon>Actinomycetota</taxon>
        <taxon>Actinomycetes</taxon>
        <taxon>Micrococcales</taxon>
        <taxon>Microbacteriaceae</taxon>
        <taxon>Curtobacterium</taxon>
    </lineage>
</organism>